<evidence type="ECO:0000313" key="1">
    <source>
        <dbReference type="EMBL" id="KAF3334709.1"/>
    </source>
</evidence>
<protein>
    <submittedName>
        <fullName evidence="1">Protein SDA1</fullName>
    </submittedName>
</protein>
<sequence>MPSPETIRHFESSLDLFFHQSALTPSSDPVVAKSLGDLAMVLAHLLQFYPGKLGELPGQLPICWVLVEEICPVTHNVDSATSYQFWSLGSWYSHCFVRLGWLITSMGKTNINLSATQTNLLASMGKIVNNLGSSTGIERVLLHDDDLIGVVYLYKDELEIEGNLLRAGKSVNDTSIDFVNKTTEKIITQARYKVSGNI</sequence>
<comment type="caution">
    <text evidence="1">The sequence shown here is derived from an EMBL/GenBank/DDBJ whole genome shotgun (WGS) entry which is preliminary data.</text>
</comment>
<dbReference type="AlphaFoldDB" id="A0A833VVD3"/>
<gene>
    <name evidence="1" type="ORF">FCM35_KLT21313</name>
</gene>
<proteinExistence type="predicted"/>
<accession>A0A833VVD3</accession>
<dbReference type="OrthoDB" id="46529at2759"/>
<keyword evidence="2" id="KW-1185">Reference proteome</keyword>
<name>A0A833VVD3_9POAL</name>
<organism evidence="1 2">
    <name type="scientific">Carex littledalei</name>
    <dbReference type="NCBI Taxonomy" id="544730"/>
    <lineage>
        <taxon>Eukaryota</taxon>
        <taxon>Viridiplantae</taxon>
        <taxon>Streptophyta</taxon>
        <taxon>Embryophyta</taxon>
        <taxon>Tracheophyta</taxon>
        <taxon>Spermatophyta</taxon>
        <taxon>Magnoliopsida</taxon>
        <taxon>Liliopsida</taxon>
        <taxon>Poales</taxon>
        <taxon>Cyperaceae</taxon>
        <taxon>Cyperoideae</taxon>
        <taxon>Cariceae</taxon>
        <taxon>Carex</taxon>
        <taxon>Carex subgen. Euthyceras</taxon>
    </lineage>
</organism>
<dbReference type="EMBL" id="SWLB01000009">
    <property type="protein sequence ID" value="KAF3334709.1"/>
    <property type="molecule type" value="Genomic_DNA"/>
</dbReference>
<reference evidence="1" key="1">
    <citation type="submission" date="2020-01" db="EMBL/GenBank/DDBJ databases">
        <title>Genome sequence of Kobresia littledalei, the first chromosome-level genome in the family Cyperaceae.</title>
        <authorList>
            <person name="Qu G."/>
        </authorList>
    </citation>
    <scope>NUCLEOTIDE SEQUENCE</scope>
    <source>
        <strain evidence="1">C.B.Clarke</strain>
        <tissue evidence="1">Leaf</tissue>
    </source>
</reference>
<dbReference type="Proteomes" id="UP000623129">
    <property type="component" value="Unassembled WGS sequence"/>
</dbReference>
<evidence type="ECO:0000313" key="2">
    <source>
        <dbReference type="Proteomes" id="UP000623129"/>
    </source>
</evidence>